<dbReference type="NCBIfam" id="TIGR00877">
    <property type="entry name" value="purD"/>
    <property type="match status" value="1"/>
</dbReference>
<dbReference type="FunFam" id="3.40.50.20:FF:000006">
    <property type="entry name" value="Phosphoribosylamine--glycine ligase, chloroplastic"/>
    <property type="match status" value="1"/>
</dbReference>
<dbReference type="FunFam" id="3.30.1490.20:FF:000006">
    <property type="entry name" value="phosphoribosylamine--glycine ligase, chloroplastic-like"/>
    <property type="match status" value="1"/>
</dbReference>
<dbReference type="Gene3D" id="3.30.470.20">
    <property type="entry name" value="ATP-grasp fold, B domain"/>
    <property type="match status" value="1"/>
</dbReference>
<dbReference type="InterPro" id="IPR013815">
    <property type="entry name" value="ATP_grasp_subdomain_1"/>
</dbReference>
<dbReference type="PANTHER" id="PTHR43472:SF1">
    <property type="entry name" value="PHOSPHORIBOSYLAMINE--GLYCINE LIGASE, CHLOROPLASTIC"/>
    <property type="match status" value="1"/>
</dbReference>
<gene>
    <name evidence="11" type="ORF">MMEN_LOCUS13449</name>
</gene>
<dbReference type="InterPro" id="IPR011761">
    <property type="entry name" value="ATP-grasp"/>
</dbReference>
<dbReference type="GO" id="GO:0004637">
    <property type="term" value="F:phosphoribosylamine-glycine ligase activity"/>
    <property type="evidence" value="ECO:0007669"/>
    <property type="project" value="UniProtKB-EC"/>
</dbReference>
<keyword evidence="5 9" id="KW-0547">Nucleotide-binding</keyword>
<evidence type="ECO:0000313" key="12">
    <source>
        <dbReference type="Proteomes" id="UP000677803"/>
    </source>
</evidence>
<proteinExistence type="predicted"/>
<dbReference type="SUPFAM" id="SSF56059">
    <property type="entry name" value="Glutathione synthetase ATP-binding domain-like"/>
    <property type="match status" value="1"/>
</dbReference>
<dbReference type="EMBL" id="CAJRST010015557">
    <property type="protein sequence ID" value="CAG5933170.1"/>
    <property type="molecule type" value="Genomic_DNA"/>
</dbReference>
<evidence type="ECO:0000256" key="2">
    <source>
        <dbReference type="ARBA" id="ARBA00013255"/>
    </source>
</evidence>
<dbReference type="GO" id="GO:0009113">
    <property type="term" value="P:purine nucleobase biosynthetic process"/>
    <property type="evidence" value="ECO:0007669"/>
    <property type="project" value="InterPro"/>
</dbReference>
<evidence type="ECO:0000256" key="1">
    <source>
        <dbReference type="ARBA" id="ARBA00005174"/>
    </source>
</evidence>
<dbReference type="SMART" id="SM01209">
    <property type="entry name" value="GARS_A"/>
    <property type="match status" value="1"/>
</dbReference>
<dbReference type="InterPro" id="IPR016185">
    <property type="entry name" value="PreATP-grasp_dom_sf"/>
</dbReference>
<keyword evidence="8" id="KW-0464">Manganese</keyword>
<keyword evidence="4" id="KW-0479">Metal-binding</keyword>
<dbReference type="InterPro" id="IPR020562">
    <property type="entry name" value="PRibGlycinamide_synth_N"/>
</dbReference>
<dbReference type="Gene3D" id="3.30.1490.20">
    <property type="entry name" value="ATP-grasp fold, A domain"/>
    <property type="match status" value="1"/>
</dbReference>
<dbReference type="GO" id="GO:0046872">
    <property type="term" value="F:metal ion binding"/>
    <property type="evidence" value="ECO:0007669"/>
    <property type="project" value="UniProtKB-KW"/>
</dbReference>
<dbReference type="Proteomes" id="UP000677803">
    <property type="component" value="Unassembled WGS sequence"/>
</dbReference>
<sequence length="634" mass="68548">MEAVREQVHGGEEEEEEEEAAAMLWSIQEAVERQTPQIGVSACGATAVLDVLKALGVHVSPEEADRCVQTRPRRNESPLADYLLSRSEAGATHAQLIQGAREASKGRVTGRFFHLHPARRLRLVPWLARWIQRGAVPVATMNMQQAVAEGEEVPDAWHHQLVFGVAPRAVFLTNPLDVEREEVVHRRLCSQSVLLIRREDVLQRLGPGCPLSSLPVSQSDPRWQLMDVEGQVRRMVQEEKRECDHPRTMHITIPAAYRSGITLFAQVETDLAKELLEAPELPLLPSEKQTTTSECRFSGFVLCLLTACPPRQHEASVSISGSYWMHVALGGVTSIAASRDGQSGCSFSGFTRTHKRTGAMAERVLVVGGGGREHALAWKLAQSPRVQQVLVAPGNAGTASCGKICNSEVSVSNHAILAQFCKDHHVGLVLVGPEAPLAAGMVDDLTAAGVPCFGPSAKAAQLEASKSFSKAFMQRHGIPTARYGSFTDPQEACRYIRTADFPALVVKASGLAAGKGVIVARDQEEACRAVMDMMKDGAFGSAGETVVVEELLDGEEVSCLCFSDGTSVCAMPPAQDHKRLRDGDLGPNTGGMGAYCPTPQVSVELLQQIREQVLQKTVDGMREEGTPYACCMLA</sequence>
<feature type="domain" description="ATP-grasp" evidence="10">
    <location>
        <begin position="470"/>
        <end position="556"/>
    </location>
</feature>
<keyword evidence="12" id="KW-1185">Reference proteome</keyword>
<dbReference type="AlphaFoldDB" id="A0A8S4B5Z8"/>
<evidence type="ECO:0000256" key="4">
    <source>
        <dbReference type="ARBA" id="ARBA00022723"/>
    </source>
</evidence>
<dbReference type="PROSITE" id="PS50975">
    <property type="entry name" value="ATP_GRASP"/>
    <property type="match status" value="1"/>
</dbReference>
<dbReference type="SUPFAM" id="SSF52440">
    <property type="entry name" value="PreATP-grasp domain"/>
    <property type="match status" value="1"/>
</dbReference>
<name>A0A8S4B5Z8_9TELE</name>
<protein>
    <recommendedName>
        <fullName evidence="2">phosphoribosylamine--glycine ligase</fullName>
        <ecNumber evidence="2">6.3.4.13</ecNumber>
    </recommendedName>
</protein>
<evidence type="ECO:0000313" key="11">
    <source>
        <dbReference type="EMBL" id="CAG5933170.1"/>
    </source>
</evidence>
<comment type="caution">
    <text evidence="11">The sequence shown here is derived from an EMBL/GenBank/DDBJ whole genome shotgun (WGS) entry which is preliminary data.</text>
</comment>
<dbReference type="GO" id="GO:0005524">
    <property type="term" value="F:ATP binding"/>
    <property type="evidence" value="ECO:0007669"/>
    <property type="project" value="UniProtKB-UniRule"/>
</dbReference>
<keyword evidence="7 9" id="KW-0067">ATP-binding</keyword>
<keyword evidence="6" id="KW-0658">Purine biosynthesis</keyword>
<evidence type="ECO:0000259" key="10">
    <source>
        <dbReference type="PROSITE" id="PS50975"/>
    </source>
</evidence>
<evidence type="ECO:0000256" key="7">
    <source>
        <dbReference type="ARBA" id="ARBA00022840"/>
    </source>
</evidence>
<dbReference type="GO" id="GO:0006164">
    <property type="term" value="P:purine nucleotide biosynthetic process"/>
    <property type="evidence" value="ECO:0007669"/>
    <property type="project" value="UniProtKB-KW"/>
</dbReference>
<dbReference type="InterPro" id="IPR000115">
    <property type="entry name" value="PRibGlycinamide_synth"/>
</dbReference>
<evidence type="ECO:0000256" key="8">
    <source>
        <dbReference type="ARBA" id="ARBA00023211"/>
    </source>
</evidence>
<evidence type="ECO:0000256" key="5">
    <source>
        <dbReference type="ARBA" id="ARBA00022741"/>
    </source>
</evidence>
<dbReference type="OrthoDB" id="2018833at2759"/>
<dbReference type="Pfam" id="PF01071">
    <property type="entry name" value="GARS_A"/>
    <property type="match status" value="1"/>
</dbReference>
<dbReference type="Pfam" id="PF02844">
    <property type="entry name" value="GARS_N"/>
    <property type="match status" value="1"/>
</dbReference>
<evidence type="ECO:0000256" key="6">
    <source>
        <dbReference type="ARBA" id="ARBA00022755"/>
    </source>
</evidence>
<dbReference type="EC" id="6.3.4.13" evidence="2"/>
<organism evidence="11 12">
    <name type="scientific">Menidia menidia</name>
    <name type="common">Atlantic silverside</name>
    <dbReference type="NCBI Taxonomy" id="238744"/>
    <lineage>
        <taxon>Eukaryota</taxon>
        <taxon>Metazoa</taxon>
        <taxon>Chordata</taxon>
        <taxon>Craniata</taxon>
        <taxon>Vertebrata</taxon>
        <taxon>Euteleostomi</taxon>
        <taxon>Actinopterygii</taxon>
        <taxon>Neopterygii</taxon>
        <taxon>Teleostei</taxon>
        <taxon>Neoteleostei</taxon>
        <taxon>Acanthomorphata</taxon>
        <taxon>Ovalentaria</taxon>
        <taxon>Atherinomorphae</taxon>
        <taxon>Atheriniformes</taxon>
        <taxon>Atherinopsidae</taxon>
        <taxon>Menidiinae</taxon>
        <taxon>Menidia</taxon>
    </lineage>
</organism>
<dbReference type="Gene3D" id="3.40.50.20">
    <property type="match status" value="1"/>
</dbReference>
<evidence type="ECO:0000256" key="9">
    <source>
        <dbReference type="PROSITE-ProRule" id="PRU00409"/>
    </source>
</evidence>
<reference evidence="11" key="1">
    <citation type="submission" date="2021-05" db="EMBL/GenBank/DDBJ databases">
        <authorList>
            <person name="Tigano A."/>
        </authorList>
    </citation>
    <scope>NUCLEOTIDE SEQUENCE</scope>
</reference>
<dbReference type="PANTHER" id="PTHR43472">
    <property type="entry name" value="PHOSPHORIBOSYLAMINE--GLYCINE LIGASE"/>
    <property type="match status" value="1"/>
</dbReference>
<keyword evidence="3" id="KW-0436">Ligase</keyword>
<accession>A0A8S4B5Z8</accession>
<comment type="pathway">
    <text evidence="1">Purine metabolism; IMP biosynthesis via de novo pathway; N(1)-(5-phospho-D-ribosyl)glycinamide from 5-phospho-alpha-D-ribose 1-diphosphate: step 2/2.</text>
</comment>
<dbReference type="InterPro" id="IPR020561">
    <property type="entry name" value="PRibGlycinamid_synth_ATP-grasp"/>
</dbReference>
<evidence type="ECO:0000256" key="3">
    <source>
        <dbReference type="ARBA" id="ARBA00022598"/>
    </source>
</evidence>